<feature type="transmembrane region" description="Helical" evidence="7">
    <location>
        <begin position="423"/>
        <end position="440"/>
    </location>
</feature>
<feature type="transmembrane region" description="Helical" evidence="7">
    <location>
        <begin position="473"/>
        <end position="490"/>
    </location>
</feature>
<feature type="region of interest" description="Disordered" evidence="6">
    <location>
        <begin position="1253"/>
        <end position="1369"/>
    </location>
</feature>
<keyword evidence="2" id="KW-1003">Cell membrane</keyword>
<feature type="compositionally biased region" description="Low complexity" evidence="6">
    <location>
        <begin position="1338"/>
        <end position="1351"/>
    </location>
</feature>
<comment type="subcellular location">
    <subcellularLocation>
        <location evidence="1">Cell membrane</location>
        <topology evidence="1">Multi-pass membrane protein</topology>
    </subcellularLocation>
</comment>
<feature type="compositionally biased region" description="Polar residues" evidence="6">
    <location>
        <begin position="228"/>
        <end position="241"/>
    </location>
</feature>
<keyword evidence="10" id="KW-1185">Reference proteome</keyword>
<keyword evidence="5 7" id="KW-0472">Membrane</keyword>
<evidence type="ECO:0000313" key="10">
    <source>
        <dbReference type="Proteomes" id="UP000515908"/>
    </source>
</evidence>
<evidence type="ECO:0000256" key="5">
    <source>
        <dbReference type="ARBA" id="ARBA00023136"/>
    </source>
</evidence>
<gene>
    <name evidence="9" type="ORF">ADEAN_000672800</name>
</gene>
<protein>
    <submittedName>
        <fullName evidence="9">Fusaric acid resistance protein-like, putative</fullName>
    </submittedName>
</protein>
<feature type="transmembrane region" description="Helical" evidence="7">
    <location>
        <begin position="847"/>
        <end position="864"/>
    </location>
</feature>
<feature type="compositionally biased region" description="Basic and acidic residues" evidence="6">
    <location>
        <begin position="92"/>
        <end position="101"/>
    </location>
</feature>
<feature type="compositionally biased region" description="Low complexity" evidence="6">
    <location>
        <begin position="1312"/>
        <end position="1328"/>
    </location>
</feature>
<feature type="transmembrane region" description="Helical" evidence="7">
    <location>
        <begin position="823"/>
        <end position="840"/>
    </location>
</feature>
<feature type="compositionally biased region" description="Polar residues" evidence="6">
    <location>
        <begin position="1352"/>
        <end position="1365"/>
    </location>
</feature>
<dbReference type="PANTHER" id="PTHR30509">
    <property type="entry name" value="P-HYDROXYBENZOIC ACID EFFLUX PUMP SUBUNIT-RELATED"/>
    <property type="match status" value="1"/>
</dbReference>
<dbReference type="PANTHER" id="PTHR30509:SF9">
    <property type="entry name" value="MULTIDRUG RESISTANCE PROTEIN MDTO"/>
    <property type="match status" value="1"/>
</dbReference>
<name>A0A7G2CHJ5_9TRYP</name>
<feature type="region of interest" description="Disordered" evidence="6">
    <location>
        <begin position="1190"/>
        <end position="1228"/>
    </location>
</feature>
<dbReference type="GO" id="GO:0005886">
    <property type="term" value="C:plasma membrane"/>
    <property type="evidence" value="ECO:0007669"/>
    <property type="project" value="UniProtKB-SubCell"/>
</dbReference>
<feature type="region of interest" description="Disordered" evidence="6">
    <location>
        <begin position="138"/>
        <end position="254"/>
    </location>
</feature>
<feature type="region of interest" description="Disordered" evidence="6">
    <location>
        <begin position="1388"/>
        <end position="1430"/>
    </location>
</feature>
<evidence type="ECO:0000256" key="3">
    <source>
        <dbReference type="ARBA" id="ARBA00022692"/>
    </source>
</evidence>
<evidence type="ECO:0000256" key="7">
    <source>
        <dbReference type="SAM" id="Phobius"/>
    </source>
</evidence>
<keyword evidence="4 7" id="KW-1133">Transmembrane helix</keyword>
<feature type="transmembrane region" description="Helical" evidence="7">
    <location>
        <begin position="870"/>
        <end position="890"/>
    </location>
</feature>
<dbReference type="VEuPathDB" id="TriTrypDB:ADEAN_000672800"/>
<feature type="region of interest" description="Disordered" evidence="6">
    <location>
        <begin position="91"/>
        <end position="123"/>
    </location>
</feature>
<dbReference type="Proteomes" id="UP000515908">
    <property type="component" value="Chromosome 13"/>
</dbReference>
<proteinExistence type="predicted"/>
<keyword evidence="3 7" id="KW-0812">Transmembrane</keyword>
<dbReference type="Pfam" id="PF13515">
    <property type="entry name" value="FUSC_2"/>
    <property type="match status" value="1"/>
</dbReference>
<reference evidence="9 10" key="1">
    <citation type="submission" date="2020-08" db="EMBL/GenBank/DDBJ databases">
        <authorList>
            <person name="Newling K."/>
            <person name="Davey J."/>
            <person name="Forrester S."/>
        </authorList>
    </citation>
    <scope>NUCLEOTIDE SEQUENCE [LARGE SCALE GENOMIC DNA]</scope>
    <source>
        <strain evidence="10">Crithidia deanei Carvalho (ATCC PRA-265)</strain>
    </source>
</reference>
<feature type="compositionally biased region" description="Polar residues" evidence="6">
    <location>
        <begin position="15"/>
        <end position="40"/>
    </location>
</feature>
<feature type="compositionally biased region" description="Polar residues" evidence="6">
    <location>
        <begin position="1266"/>
        <end position="1275"/>
    </location>
</feature>
<feature type="region of interest" description="Disordered" evidence="6">
    <location>
        <begin position="1"/>
        <end position="64"/>
    </location>
</feature>
<sequence length="1594" mass="177040">MNSGHGSSQRRRRVLTSTPTSQQQEGFPTATAGNSNNTEVPRSLSAPDLTALPLPAHPSHKGSRLKHSHSIAMFEAAAAAALEDSDPFFFHHVQDPNDSNHSHPNHSHSAGASGSTLPASSSPFHAFEHETGVLRGLAPHHRSSSCGASGDFTREAASSHRRPMRRSESLTNLKIETNFKENTPPGKAILHSEEKGRGMEAAGTGKAKKKVQVCEPTAAEGKSDLEMENSSESSSGDNYNNVYLPPSSAAMNSDAQDSDADFYKIFAGGVHAETGLYVEEDERPVPASGMMRGNGPYRRPPPLRTRNVNALRAFIWDQRVFLPVTRGWLSDLFTLFASPRFLEKCDWAFRGSVLCILPPLILCLEPSTRGIFPLPTSVVAYAFWISGPTFGQVLKELYLCLKGFSISLTIMCVFISIQPGPTWLCLLLFFITIVIVAFIAEDMRRTCAFITSSLVMQYIRNHKSTTYSYIKDYFVTLLIALAFGLAPSFFPFLRWSSENAKHYIYVLGDSISLSVRGVCSCFWMRGPLERQLCVTRLRQLRVAIEESMKKAETFISHSGYEPHTGVYIMQLKTRLSFFRNTSNILLSLCTLLEEIADNPQLINTAMCDRFGEEIKPALRRLAIAFDIALVRIASLDDLVTEEEIAKFRFEGKQFEMALAEVRQRVILQNEDYVTENVDVLLGFYLFSLEELVTSISNFKENPAPRNNLIYFAMFIVRDLESTWVAMKALVRNIRHRHSITRRCKEAIKMALCIVLAAIFQVYGMQEVSSSAANALAGVDIIALIYQRTGAESFQYAISRLLGTVLGSLTGLLVVQIAQQRRPMLYGLSLVLNFIGVYVMASPNWNPLGAAITNSVISIVIQYQNEGSAMLRIQQNCFAILIYFIISSVVWPTRARLKMRVGFDVSLRFYREACLRLLSNLDTPEGEVYVAEDVLKLVEGMQKRINTQRTFLSGAVSEPTMDSSDFPEEKWRLIIRSQQRLRVNLLMMRHAYNTFMTSKVGPGISVHWVLLRRLAPHARHLSKLLCATVDIYLSAMAHAAIVPTAKLTKLRQEMISVQRKLIQVYIESIDREMAGDEEEEEMGSMTHAKGSVTDREGSASSSAGYAPTLKGDLGKKGDKKPKKKAPQFDKDEEDIFHLHSYNNNNSIFGIATPIFNKSARYPVVKVNQAHEEPHGKDGSETAAAAVPAHLEETTEVDTASPLLKKSSQRSQNEPNNNNNNNNNKGVGYMGYKISDREREALKQFLQVGTASPLLMTNNASHPPHQGEVSSSSSREPTTPVMRRETLHHRSTIPVNGSDRDTVPSSTGKRSNQEEMASFESSSFSSSNEETAQPQENQNHNDSNNTTTSKTDSYQSTEDGKGSQSGSPKIDFATTVTNASFFFLAPREFTAEGSGHTPDEEGPATPMSARSATLNNSVTETASPHLSSPHEKGIKNKSFLHVVKKLKNGLPPSAPEVDKKNNIITNNNNNNNNNNGFNNNFSFNYGLSNFSMINASFNALNTINNNSILIANSPNVNAVNNSTFTINNATFTSPAELIQNNFSFYNAEKSEFVLTNRDVHSLEAFLYGVRAVVRVMDELEKHVLDMMHQTEMTKKL</sequence>
<dbReference type="EMBL" id="LR877157">
    <property type="protein sequence ID" value="CAD2219226.1"/>
    <property type="molecule type" value="Genomic_DNA"/>
</dbReference>
<evidence type="ECO:0000256" key="4">
    <source>
        <dbReference type="ARBA" id="ARBA00022989"/>
    </source>
</evidence>
<feature type="region of interest" description="Disordered" evidence="6">
    <location>
        <begin position="1074"/>
        <end position="1130"/>
    </location>
</feature>
<evidence type="ECO:0000259" key="8">
    <source>
        <dbReference type="Pfam" id="PF13515"/>
    </source>
</evidence>
<feature type="domain" description="Integral membrane bound transporter" evidence="8">
    <location>
        <begin position="780"/>
        <end position="885"/>
    </location>
</feature>
<organism evidence="9 10">
    <name type="scientific">Angomonas deanei</name>
    <dbReference type="NCBI Taxonomy" id="59799"/>
    <lineage>
        <taxon>Eukaryota</taxon>
        <taxon>Discoba</taxon>
        <taxon>Euglenozoa</taxon>
        <taxon>Kinetoplastea</taxon>
        <taxon>Metakinetoplastina</taxon>
        <taxon>Trypanosomatida</taxon>
        <taxon>Trypanosomatidae</taxon>
        <taxon>Strigomonadinae</taxon>
        <taxon>Angomonas</taxon>
    </lineage>
</organism>
<accession>A0A7G2CHJ5</accession>
<evidence type="ECO:0000313" key="9">
    <source>
        <dbReference type="EMBL" id="CAD2219226.1"/>
    </source>
</evidence>
<feature type="transmembrane region" description="Helical" evidence="7">
    <location>
        <begin position="797"/>
        <end position="817"/>
    </location>
</feature>
<feature type="compositionally biased region" description="Polar residues" evidence="6">
    <location>
        <begin position="1406"/>
        <end position="1424"/>
    </location>
</feature>
<evidence type="ECO:0000256" key="6">
    <source>
        <dbReference type="SAM" id="MobiDB-lite"/>
    </source>
</evidence>
<evidence type="ECO:0000256" key="2">
    <source>
        <dbReference type="ARBA" id="ARBA00022475"/>
    </source>
</evidence>
<dbReference type="InterPro" id="IPR049453">
    <property type="entry name" value="Memb_transporter_dom"/>
</dbReference>
<evidence type="ECO:0000256" key="1">
    <source>
        <dbReference type="ARBA" id="ARBA00004651"/>
    </source>
</evidence>